<dbReference type="InterPro" id="IPR000719">
    <property type="entry name" value="Prot_kinase_dom"/>
</dbReference>
<evidence type="ECO:0000256" key="11">
    <source>
        <dbReference type="ARBA" id="ARBA00022840"/>
    </source>
</evidence>
<evidence type="ECO:0000256" key="10">
    <source>
        <dbReference type="ARBA" id="ARBA00022777"/>
    </source>
</evidence>
<dbReference type="InterPro" id="IPR008271">
    <property type="entry name" value="Ser/Thr_kinase_AS"/>
</dbReference>
<dbReference type="EC" id="2.7.11.25" evidence="3"/>
<keyword evidence="8" id="KW-0479">Metal-binding</keyword>
<keyword evidence="6" id="KW-0597">Phosphoprotein</keyword>
<comment type="cofactor">
    <cofactor evidence="1">
        <name>Mg(2+)</name>
        <dbReference type="ChEBI" id="CHEBI:18420"/>
    </cofactor>
</comment>
<feature type="compositionally biased region" description="Basic residues" evidence="20">
    <location>
        <begin position="1"/>
        <end position="15"/>
    </location>
</feature>
<keyword evidence="13" id="KW-0391">Immunity</keyword>
<feature type="region of interest" description="Disordered" evidence="20">
    <location>
        <begin position="51"/>
        <end position="72"/>
    </location>
</feature>
<dbReference type="SUPFAM" id="SSF56112">
    <property type="entry name" value="Protein kinase-like (PK-like)"/>
    <property type="match status" value="1"/>
</dbReference>
<evidence type="ECO:0000256" key="8">
    <source>
        <dbReference type="ARBA" id="ARBA00022723"/>
    </source>
</evidence>
<dbReference type="FunFam" id="3.30.200.20:FF:000283">
    <property type="entry name" value="Mitogen-activated protein kinase kinase kinase 8"/>
    <property type="match status" value="1"/>
</dbReference>
<name>A0A3P9KHU2_ORYLA</name>
<evidence type="ECO:0000256" key="18">
    <source>
        <dbReference type="ARBA" id="ARBA00069056"/>
    </source>
</evidence>
<dbReference type="FunFam" id="1.10.510.10:FF:000327">
    <property type="entry name" value="Mitogen-activated protein kinase kinase kinase 8"/>
    <property type="match status" value="1"/>
</dbReference>
<evidence type="ECO:0000256" key="17">
    <source>
        <dbReference type="ARBA" id="ARBA00065261"/>
    </source>
</evidence>
<evidence type="ECO:0000256" key="1">
    <source>
        <dbReference type="ARBA" id="ARBA00001946"/>
    </source>
</evidence>
<reference evidence="22 23" key="2">
    <citation type="submission" date="2017-04" db="EMBL/GenBank/DDBJ databases">
        <title>CpG methylation of centromeres and impact of large insertions on vertebrate speciation.</title>
        <authorList>
            <person name="Ichikawa K."/>
            <person name="Yoshimura J."/>
            <person name="Morishita S."/>
        </authorList>
    </citation>
    <scope>NUCLEOTIDE SEQUENCE</scope>
    <source>
        <strain evidence="22 23">HNI</strain>
    </source>
</reference>
<sequence length="589" mass="66887">MRRCVLPRAHPRRCSGRTELGSAEGTAPLPHSCVETSLLWIWEAAGFRSARRKQEKGKRNQDRAKHWSLTSQHEPTRTSIVFTSFSKVVRGLSRPPVRIDSRRQQTDTHHGDALRETTAEKDEQSIKMDYKYDTGLELLLAHMNVEEIINAAETLYQLREEEEEGGLSFDEEGLSQEEMDEIEETEEMVAEQEDAVSGVRYGTVPDILAFVNLLSSMQTPLLQHLPKEVGVLLNKKDMAVKKGRYQINIDVLLFAWRLTYKNPGSGLVPKGSFGKVHLAQDTTTRKRMACKLIPLENFKAADVEFQARFRHDNIAELFGAVLWDQTVHLFMEAGEGGSVLEKLDSCGPMREFEIIWVAKQVLRGLEYLHSHNVIHHDIKPSNIVLMSDKAVLVDFGLAVQMTEDVYSPRDLRGTEMYMSPELVLCRGHNTKTDIYSLGTSIIHMQTGSPPWVRRYPRTAYPSYLYIIHKQAPPLEDIAEDCSASMRSFLKRCLERNPTLRSSASELLKDEAINPPREDQPRCWSLDSALEEATHTLPRQQSQHHDTTQESFLYSEDSGHIKRKGSLYIDLGALSGYHKLVTGPPSSEYD</sequence>
<dbReference type="GO" id="GO:0005829">
    <property type="term" value="C:cytosol"/>
    <property type="evidence" value="ECO:0007669"/>
    <property type="project" value="UniProtKB-ARBA"/>
</dbReference>
<reference evidence="22" key="3">
    <citation type="submission" date="2025-08" db="UniProtKB">
        <authorList>
            <consortium name="Ensembl"/>
        </authorList>
    </citation>
    <scope>IDENTIFICATION</scope>
    <source>
        <strain evidence="22">HNI</strain>
    </source>
</reference>
<evidence type="ECO:0000256" key="9">
    <source>
        <dbReference type="ARBA" id="ARBA00022741"/>
    </source>
</evidence>
<comment type="subunit">
    <text evidence="17">Forms a ternary complex with NFKB1/p105 and TNIP2. Interacts with NFKB1; the interaction increases the stability of MAP3K8 but inhibits its MEK phosphorylation activity, whereas loss of interaction following LPS stimulation leads to its degradation. Interacts with CD40 and TRAF6; the interaction is required for ERK activation. Interacts with KSR2; the interaction inhibits ERK and NF-kappa-B activation.</text>
</comment>
<evidence type="ECO:0000313" key="22">
    <source>
        <dbReference type="Ensembl" id="ENSORLP00020007885.1"/>
    </source>
</evidence>
<dbReference type="AlphaFoldDB" id="A0A3P9KHU2"/>
<dbReference type="GO" id="GO:0046872">
    <property type="term" value="F:metal ion binding"/>
    <property type="evidence" value="ECO:0007669"/>
    <property type="project" value="UniProtKB-KW"/>
</dbReference>
<feature type="domain" description="Protein kinase" evidence="21">
    <location>
        <begin position="262"/>
        <end position="512"/>
    </location>
</feature>
<keyword evidence="11" id="KW-0067">ATP-binding</keyword>
<evidence type="ECO:0000256" key="20">
    <source>
        <dbReference type="SAM" id="MobiDB-lite"/>
    </source>
</evidence>
<dbReference type="Proteomes" id="UP000265180">
    <property type="component" value="Chromosome 20"/>
</dbReference>
<keyword evidence="14" id="KW-0131">Cell cycle</keyword>
<keyword evidence="7" id="KW-0808">Transferase</keyword>
<protein>
    <recommendedName>
        <fullName evidence="18">Mitogen-activated protein kinase kinase kinase 8</fullName>
        <ecNumber evidence="3">2.7.11.25</ecNumber>
    </recommendedName>
    <alternativeName>
        <fullName evidence="19">Tumor progression locus 2</fullName>
    </alternativeName>
</protein>
<dbReference type="Pfam" id="PF00069">
    <property type="entry name" value="Pkinase"/>
    <property type="match status" value="1"/>
</dbReference>
<reference evidence="22" key="4">
    <citation type="submission" date="2025-09" db="UniProtKB">
        <authorList>
            <consortium name="Ensembl"/>
        </authorList>
    </citation>
    <scope>IDENTIFICATION</scope>
    <source>
        <strain evidence="22">HNI</strain>
    </source>
</reference>
<proteinExistence type="predicted"/>
<evidence type="ECO:0000256" key="3">
    <source>
        <dbReference type="ARBA" id="ARBA00012406"/>
    </source>
</evidence>
<dbReference type="GO" id="GO:0005524">
    <property type="term" value="F:ATP binding"/>
    <property type="evidence" value="ECO:0007669"/>
    <property type="project" value="UniProtKB-KW"/>
</dbReference>
<evidence type="ECO:0000256" key="12">
    <source>
        <dbReference type="ARBA" id="ARBA00022842"/>
    </source>
</evidence>
<evidence type="ECO:0000256" key="5">
    <source>
        <dbReference type="ARBA" id="ARBA00022527"/>
    </source>
</evidence>
<dbReference type="PROSITE" id="PS00108">
    <property type="entry name" value="PROTEIN_KINASE_ST"/>
    <property type="match status" value="1"/>
</dbReference>
<keyword evidence="9" id="KW-0547">Nucleotide-binding</keyword>
<dbReference type="GO" id="GO:0004709">
    <property type="term" value="F:MAP kinase kinase kinase activity"/>
    <property type="evidence" value="ECO:0007669"/>
    <property type="project" value="UniProtKB-EC"/>
</dbReference>
<evidence type="ECO:0000256" key="2">
    <source>
        <dbReference type="ARBA" id="ARBA00004496"/>
    </source>
</evidence>
<reference key="1">
    <citation type="journal article" date="2007" name="Nature">
        <title>The medaka draft genome and insights into vertebrate genome evolution.</title>
        <authorList>
            <person name="Kasahara M."/>
            <person name="Naruse K."/>
            <person name="Sasaki S."/>
            <person name="Nakatani Y."/>
            <person name="Qu W."/>
            <person name="Ahsan B."/>
            <person name="Yamada T."/>
            <person name="Nagayasu Y."/>
            <person name="Doi K."/>
            <person name="Kasai Y."/>
            <person name="Jindo T."/>
            <person name="Kobayashi D."/>
            <person name="Shimada A."/>
            <person name="Toyoda A."/>
            <person name="Kuroki Y."/>
            <person name="Fujiyama A."/>
            <person name="Sasaki T."/>
            <person name="Shimizu A."/>
            <person name="Asakawa S."/>
            <person name="Shimizu N."/>
            <person name="Hashimoto S."/>
            <person name="Yang J."/>
            <person name="Lee Y."/>
            <person name="Matsushima K."/>
            <person name="Sugano S."/>
            <person name="Sakaizumi M."/>
            <person name="Narita T."/>
            <person name="Ohishi K."/>
            <person name="Haga S."/>
            <person name="Ohta F."/>
            <person name="Nomoto H."/>
            <person name="Nogata K."/>
            <person name="Morishita T."/>
            <person name="Endo T."/>
            <person name="Shin-I T."/>
            <person name="Takeda H."/>
            <person name="Morishita S."/>
            <person name="Kohara Y."/>
        </authorList>
    </citation>
    <scope>NUCLEOTIDE SEQUENCE [LARGE SCALE GENOMIC DNA]</scope>
    <source>
        <strain>Hd-rR</strain>
    </source>
</reference>
<evidence type="ECO:0000256" key="19">
    <source>
        <dbReference type="ARBA" id="ARBA00077901"/>
    </source>
</evidence>
<dbReference type="PANTHER" id="PTHR48016:SF31">
    <property type="entry name" value="MITOGEN-ACTIVATED PROTEIN KINASE KINASE KINASE 8"/>
    <property type="match status" value="1"/>
</dbReference>
<keyword evidence="5" id="KW-0723">Serine/threonine-protein kinase</keyword>
<keyword evidence="4" id="KW-0963">Cytoplasm</keyword>
<evidence type="ECO:0000259" key="21">
    <source>
        <dbReference type="PROSITE" id="PS50011"/>
    </source>
</evidence>
<dbReference type="Gene3D" id="1.10.510.10">
    <property type="entry name" value="Transferase(Phosphotransferase) domain 1"/>
    <property type="match status" value="1"/>
</dbReference>
<feature type="region of interest" description="Disordered" evidence="20">
    <location>
        <begin position="100"/>
        <end position="122"/>
    </location>
</feature>
<evidence type="ECO:0000256" key="6">
    <source>
        <dbReference type="ARBA" id="ARBA00022553"/>
    </source>
</evidence>
<evidence type="ECO:0000313" key="23">
    <source>
        <dbReference type="Proteomes" id="UP000265180"/>
    </source>
</evidence>
<dbReference type="Gene3D" id="3.30.200.20">
    <property type="entry name" value="Phosphorylase Kinase, domain 1"/>
    <property type="match status" value="1"/>
</dbReference>
<feature type="region of interest" description="Disordered" evidence="20">
    <location>
        <begin position="1"/>
        <end position="28"/>
    </location>
</feature>
<comment type="catalytic activity">
    <reaction evidence="15">
        <text>L-threonyl-[protein] + ATP = O-phospho-L-threonyl-[protein] + ADP + H(+)</text>
        <dbReference type="Rhea" id="RHEA:46608"/>
        <dbReference type="Rhea" id="RHEA-COMP:11060"/>
        <dbReference type="Rhea" id="RHEA-COMP:11605"/>
        <dbReference type="ChEBI" id="CHEBI:15378"/>
        <dbReference type="ChEBI" id="CHEBI:30013"/>
        <dbReference type="ChEBI" id="CHEBI:30616"/>
        <dbReference type="ChEBI" id="CHEBI:61977"/>
        <dbReference type="ChEBI" id="CHEBI:456216"/>
        <dbReference type="EC" id="2.7.11.25"/>
    </reaction>
</comment>
<comment type="catalytic activity">
    <reaction evidence="16">
        <text>L-seryl-[protein] + ATP = O-phospho-L-seryl-[protein] + ADP + H(+)</text>
        <dbReference type="Rhea" id="RHEA:17989"/>
        <dbReference type="Rhea" id="RHEA-COMP:9863"/>
        <dbReference type="Rhea" id="RHEA-COMP:11604"/>
        <dbReference type="ChEBI" id="CHEBI:15378"/>
        <dbReference type="ChEBI" id="CHEBI:29999"/>
        <dbReference type="ChEBI" id="CHEBI:30616"/>
        <dbReference type="ChEBI" id="CHEBI:83421"/>
        <dbReference type="ChEBI" id="CHEBI:456216"/>
        <dbReference type="EC" id="2.7.11.25"/>
    </reaction>
</comment>
<dbReference type="GO" id="GO:0106310">
    <property type="term" value="F:protein serine kinase activity"/>
    <property type="evidence" value="ECO:0007669"/>
    <property type="project" value="RHEA"/>
</dbReference>
<dbReference type="Ensembl" id="ENSORLT00020002127.1">
    <property type="protein sequence ID" value="ENSORLP00020007885.1"/>
    <property type="gene ID" value="ENSORLG00020008783.1"/>
</dbReference>
<organism evidence="22 23">
    <name type="scientific">Oryzias latipes</name>
    <name type="common">Japanese rice fish</name>
    <name type="synonym">Japanese killifish</name>
    <dbReference type="NCBI Taxonomy" id="8090"/>
    <lineage>
        <taxon>Eukaryota</taxon>
        <taxon>Metazoa</taxon>
        <taxon>Chordata</taxon>
        <taxon>Craniata</taxon>
        <taxon>Vertebrata</taxon>
        <taxon>Euteleostomi</taxon>
        <taxon>Actinopterygii</taxon>
        <taxon>Neopterygii</taxon>
        <taxon>Teleostei</taxon>
        <taxon>Neoteleostei</taxon>
        <taxon>Acanthomorphata</taxon>
        <taxon>Ovalentaria</taxon>
        <taxon>Atherinomorphae</taxon>
        <taxon>Beloniformes</taxon>
        <taxon>Adrianichthyidae</taxon>
        <taxon>Oryziinae</taxon>
        <taxon>Oryzias</taxon>
    </lineage>
</organism>
<dbReference type="PANTHER" id="PTHR48016">
    <property type="entry name" value="MAP KINASE KINASE KINASE SSK2-RELATED-RELATED"/>
    <property type="match status" value="1"/>
</dbReference>
<evidence type="ECO:0000256" key="16">
    <source>
        <dbReference type="ARBA" id="ARBA00048329"/>
    </source>
</evidence>
<keyword evidence="10" id="KW-0418">Kinase</keyword>
<dbReference type="SMART" id="SM00220">
    <property type="entry name" value="S_TKc"/>
    <property type="match status" value="1"/>
</dbReference>
<evidence type="ECO:0000256" key="7">
    <source>
        <dbReference type="ARBA" id="ARBA00022679"/>
    </source>
</evidence>
<dbReference type="PROSITE" id="PS50011">
    <property type="entry name" value="PROTEIN_KINASE_DOM"/>
    <property type="match status" value="1"/>
</dbReference>
<accession>A0A3P9KHU2</accession>
<dbReference type="InterPro" id="IPR050538">
    <property type="entry name" value="MAP_kinase_kinase_kinase"/>
</dbReference>
<dbReference type="GO" id="GO:0002376">
    <property type="term" value="P:immune system process"/>
    <property type="evidence" value="ECO:0007669"/>
    <property type="project" value="UniProtKB-KW"/>
</dbReference>
<dbReference type="InterPro" id="IPR011009">
    <property type="entry name" value="Kinase-like_dom_sf"/>
</dbReference>
<evidence type="ECO:0000256" key="4">
    <source>
        <dbReference type="ARBA" id="ARBA00022490"/>
    </source>
</evidence>
<evidence type="ECO:0000256" key="14">
    <source>
        <dbReference type="ARBA" id="ARBA00023306"/>
    </source>
</evidence>
<evidence type="ECO:0000256" key="15">
    <source>
        <dbReference type="ARBA" id="ARBA00047559"/>
    </source>
</evidence>
<evidence type="ECO:0000256" key="13">
    <source>
        <dbReference type="ARBA" id="ARBA00022859"/>
    </source>
</evidence>
<keyword evidence="12" id="KW-0460">Magnesium</keyword>
<comment type="subcellular location">
    <subcellularLocation>
        <location evidence="2">Cytoplasm</location>
    </subcellularLocation>
</comment>